<dbReference type="Gene3D" id="2.120.10.80">
    <property type="entry name" value="Kelch-type beta propeller"/>
    <property type="match status" value="1"/>
</dbReference>
<dbReference type="OrthoDB" id="10565339at2759"/>
<dbReference type="AlphaFoldDB" id="A0A1U7X610"/>
<proteinExistence type="predicted"/>
<reference evidence="1" key="1">
    <citation type="journal article" date="2013" name="Genome Biol.">
        <title>Reference genomes and transcriptomes of Nicotiana sylvestris and Nicotiana tomentosiformis.</title>
        <authorList>
            <person name="Sierro N."/>
            <person name="Battey J.N."/>
            <person name="Ouadi S."/>
            <person name="Bovet L."/>
            <person name="Goepfert S."/>
            <person name="Bakaher N."/>
            <person name="Peitsch M.C."/>
            <person name="Ivanov N.V."/>
        </authorList>
    </citation>
    <scope>NUCLEOTIDE SEQUENCE [LARGE SCALE GENOMIC DNA]</scope>
</reference>
<gene>
    <name evidence="2" type="primary">LOC104230732</name>
</gene>
<dbReference type="SUPFAM" id="SSF117281">
    <property type="entry name" value="Kelch motif"/>
    <property type="match status" value="1"/>
</dbReference>
<dbReference type="KEGG" id="nsy:104230732"/>
<sequence>MDEEGLRERGSPVVVYLHGLDEEFDWWYCIDVPVTKDPLLTKDDDNSGQPIILPIKKISPVAKLNPVIYGSAGNWAVIGDDIYYAGGYLPDGLSGSIPSEKLVKHSMTQSDPAFWQIESSLNCPRMSPVVAAVGREKLCVVGGNHCTCHDRPKCGEIYDIKDKTWKYLDDDFDAFAPYDPYSEVAISVEKDEPTQIVFYSLLKGCIMFFDPTKGTISKLIEDQKDFALWSHSWDPSPEGLGDKAKIRPLGRASNNLNAVFTNDTFYWFTFDMYMYAYHVSAKTWFQSPCLIDQFTSLSYHGRPPPSPILVGLPQDGKFVVFLPEEPEPGLMMMACLKVERNLQSLQVLVELIQPLSLEETYFLPFEGKAMYTTDTLSM</sequence>
<dbReference type="InterPro" id="IPR015915">
    <property type="entry name" value="Kelch-typ_b-propeller"/>
</dbReference>
<dbReference type="GeneID" id="104230732"/>
<dbReference type="eggNOG" id="ENOG502R85J">
    <property type="taxonomic scope" value="Eukaryota"/>
</dbReference>
<keyword evidence="1" id="KW-1185">Reference proteome</keyword>
<evidence type="ECO:0000313" key="2">
    <source>
        <dbReference type="RefSeq" id="XP_009781915.1"/>
    </source>
</evidence>
<evidence type="ECO:0000313" key="1">
    <source>
        <dbReference type="Proteomes" id="UP000189701"/>
    </source>
</evidence>
<name>A0A1U7X610_NICSY</name>
<dbReference type="Proteomes" id="UP000189701">
    <property type="component" value="Unplaced"/>
</dbReference>
<reference evidence="2" key="2">
    <citation type="submission" date="2025-08" db="UniProtKB">
        <authorList>
            <consortium name="RefSeq"/>
        </authorList>
    </citation>
    <scope>IDENTIFICATION</scope>
    <source>
        <tissue evidence="2">Leaf</tissue>
    </source>
</reference>
<protein>
    <submittedName>
        <fullName evidence="2">Uncharacterized protein LOC104230732</fullName>
    </submittedName>
</protein>
<dbReference type="RefSeq" id="XP_009781915.1">
    <property type="nucleotide sequence ID" value="XM_009783613.1"/>
</dbReference>
<accession>A0A1U7X610</accession>
<organism evidence="1 2">
    <name type="scientific">Nicotiana sylvestris</name>
    <name type="common">Wood tobacco</name>
    <name type="synonym">South American tobacco</name>
    <dbReference type="NCBI Taxonomy" id="4096"/>
    <lineage>
        <taxon>Eukaryota</taxon>
        <taxon>Viridiplantae</taxon>
        <taxon>Streptophyta</taxon>
        <taxon>Embryophyta</taxon>
        <taxon>Tracheophyta</taxon>
        <taxon>Spermatophyta</taxon>
        <taxon>Magnoliopsida</taxon>
        <taxon>eudicotyledons</taxon>
        <taxon>Gunneridae</taxon>
        <taxon>Pentapetalae</taxon>
        <taxon>asterids</taxon>
        <taxon>lamiids</taxon>
        <taxon>Solanales</taxon>
        <taxon>Solanaceae</taxon>
        <taxon>Nicotianoideae</taxon>
        <taxon>Nicotianeae</taxon>
        <taxon>Nicotiana</taxon>
    </lineage>
</organism>